<dbReference type="Proteomes" id="UP000195273">
    <property type="component" value="Chromosome"/>
</dbReference>
<dbReference type="OrthoDB" id="7869758at2"/>
<feature type="region of interest" description="Disordered" evidence="1">
    <location>
        <begin position="99"/>
        <end position="170"/>
    </location>
</feature>
<reference evidence="3 4" key="1">
    <citation type="submission" date="2017-05" db="EMBL/GenBank/DDBJ databases">
        <title>Genome Sequence of Loktanella vestfoldensis Strain SMR4r Isolated from a Culture of the Diatom Skeletonema marinoi.</title>
        <authorList>
            <person name="Topel M."/>
            <person name="Pinder M.I.M."/>
            <person name="Johansson O.N."/>
            <person name="Kourtchenko O."/>
            <person name="Godhe A."/>
            <person name="Clarke A.K."/>
        </authorList>
    </citation>
    <scope>NUCLEOTIDE SEQUENCE [LARGE SCALE GENOMIC DNA]</scope>
    <source>
        <strain evidence="3 4">SMR4r</strain>
    </source>
</reference>
<name>A0A1Y0E9V9_9RHOB</name>
<dbReference type="AlphaFoldDB" id="A0A1Y0E9V9"/>
<feature type="chain" id="PRO_5011987802" description="PepSY domain-containing protein" evidence="2">
    <location>
        <begin position="21"/>
        <end position="170"/>
    </location>
</feature>
<evidence type="ECO:0000256" key="1">
    <source>
        <dbReference type="SAM" id="MobiDB-lite"/>
    </source>
</evidence>
<gene>
    <name evidence="3" type="ORF">LOKVESSMR4R_00819</name>
</gene>
<evidence type="ECO:0000313" key="4">
    <source>
        <dbReference type="Proteomes" id="UP000195273"/>
    </source>
</evidence>
<proteinExistence type="predicted"/>
<evidence type="ECO:0008006" key="5">
    <source>
        <dbReference type="Google" id="ProtNLM"/>
    </source>
</evidence>
<evidence type="ECO:0000313" key="3">
    <source>
        <dbReference type="EMBL" id="ARU00152.1"/>
    </source>
</evidence>
<evidence type="ECO:0000256" key="2">
    <source>
        <dbReference type="SAM" id="SignalP"/>
    </source>
</evidence>
<accession>A0A1Y0E9V9</accession>
<organism evidence="3 4">
    <name type="scientific">Yoonia vestfoldensis</name>
    <dbReference type="NCBI Taxonomy" id="245188"/>
    <lineage>
        <taxon>Bacteria</taxon>
        <taxon>Pseudomonadati</taxon>
        <taxon>Pseudomonadota</taxon>
        <taxon>Alphaproteobacteria</taxon>
        <taxon>Rhodobacterales</taxon>
        <taxon>Paracoccaceae</taxon>
        <taxon>Yoonia</taxon>
    </lineage>
</organism>
<dbReference type="EMBL" id="CP021431">
    <property type="protein sequence ID" value="ARU00152.1"/>
    <property type="molecule type" value="Genomic_DNA"/>
</dbReference>
<dbReference type="RefSeq" id="WP_087206417.1">
    <property type="nucleotide sequence ID" value="NZ_CP021431.1"/>
</dbReference>
<dbReference type="KEGG" id="lvs:LOKVESSMR4R_00819"/>
<feature type="compositionally biased region" description="Polar residues" evidence="1">
    <location>
        <begin position="105"/>
        <end position="124"/>
    </location>
</feature>
<feature type="signal peptide" evidence="2">
    <location>
        <begin position="1"/>
        <end position="20"/>
    </location>
</feature>
<feature type="compositionally biased region" description="Gly residues" evidence="1">
    <location>
        <begin position="152"/>
        <end position="164"/>
    </location>
</feature>
<sequence length="170" mass="17229">MKIFLTLLACAAALCSTPLAADTPPAAAKGNNLASAQVRNLDDLLIDLQAAGYTIDDITRSFLGRIRVFASDPTTTREIVMSRTTGEIFSDIVRLRAPDDGLTAEPQNLTGSASRPGNAGNNAGPSPETGARAGGGRSQGNGRSENATGRSNAGGGSGNNGGAGRANRSD</sequence>
<keyword evidence="4" id="KW-1185">Reference proteome</keyword>
<keyword evidence="2" id="KW-0732">Signal</keyword>
<protein>
    <recommendedName>
        <fullName evidence="5">PepSY domain-containing protein</fullName>
    </recommendedName>
</protein>